<dbReference type="RefSeq" id="WP_166278408.1">
    <property type="nucleotide sequence ID" value="NZ_JTHE03000121.1"/>
</dbReference>
<comment type="function">
    <text evidence="8">Required for H(+) efflux immediately after light irradiation to form a rapid H(+) concentration gradient across the thylakoid membranes. Together with PxcL, contributes to transient H(+) uptake following dark to light transition.</text>
</comment>
<evidence type="ECO:0000256" key="1">
    <source>
        <dbReference type="ARBA" id="ARBA00004141"/>
    </source>
</evidence>
<dbReference type="Pfam" id="PF03040">
    <property type="entry name" value="CemA"/>
    <property type="match status" value="1"/>
</dbReference>
<organism evidence="10 11">
    <name type="scientific">Lyngbya confervoides BDU141951</name>
    <dbReference type="NCBI Taxonomy" id="1574623"/>
    <lineage>
        <taxon>Bacteria</taxon>
        <taxon>Bacillati</taxon>
        <taxon>Cyanobacteriota</taxon>
        <taxon>Cyanophyceae</taxon>
        <taxon>Oscillatoriophycideae</taxon>
        <taxon>Oscillatoriales</taxon>
        <taxon>Microcoleaceae</taxon>
        <taxon>Lyngbya</taxon>
    </lineage>
</organism>
<dbReference type="GO" id="GO:0005886">
    <property type="term" value="C:plasma membrane"/>
    <property type="evidence" value="ECO:0007669"/>
    <property type="project" value="UniProtKB-SubCell"/>
</dbReference>
<evidence type="ECO:0000313" key="11">
    <source>
        <dbReference type="Proteomes" id="UP000031561"/>
    </source>
</evidence>
<evidence type="ECO:0000256" key="4">
    <source>
        <dbReference type="ARBA" id="ARBA00022781"/>
    </source>
</evidence>
<dbReference type="InterPro" id="IPR004282">
    <property type="entry name" value="CemA"/>
</dbReference>
<evidence type="ECO:0000256" key="3">
    <source>
        <dbReference type="ARBA" id="ARBA00022692"/>
    </source>
</evidence>
<comment type="subcellular location">
    <subcellularLocation>
        <location evidence="8">Cell inner membrane</location>
        <topology evidence="8">Multi-pass membrane protein</topology>
    </subcellularLocation>
    <subcellularLocation>
        <location evidence="1">Membrane</location>
        <topology evidence="1">Multi-pass membrane protein</topology>
    </subcellularLocation>
</comment>
<dbReference type="EMBL" id="JTHE03000121">
    <property type="protein sequence ID" value="MCM1985393.1"/>
    <property type="molecule type" value="Genomic_DNA"/>
</dbReference>
<evidence type="ECO:0000256" key="5">
    <source>
        <dbReference type="ARBA" id="ARBA00022989"/>
    </source>
</evidence>
<feature type="transmembrane region" description="Helical" evidence="8">
    <location>
        <begin position="425"/>
        <end position="446"/>
    </location>
</feature>
<sequence length="466" mass="54075">MLGSIFSQLRQSFHQAERWLQETPDRSIEEAYRAAIAIQRLEDEHFDGQPVRLDGTEQEAIRSYFQAELNQHLRTIRNQLTKFRVSRIFVDDRPSQLRSRANITRYPTGQYANEYTLPENEYTSEVEADIPNPDLMRKLKFIDAVIDRYRDPTALNSNSTPPPAPRRQDGENSPRAIRSVQESFYQSNFTSDDIDPDSSQLSSASFIPRSILRTARRFQKELNPDPGMEEEIIRDFRSSRSRTRAAMRFLLLLIILPLLTQQVSKQLLIGPVVNHLKPPEELEIHINPAVERKVLDELTVYKERLEFNNLLSQDPLSAPELDQKLREKAQALSKEYEWELREPIKNIFADFISLIVFAILIATGRREIAVLKVFFDEILYGLSDSAKAFILILFTDVFVGFHSPHGWEVIMEGALEHFGLPQNRAFINMFIATFPVMLDTVFKYWIFRYLNQVSPSAVATYRNMNE</sequence>
<comment type="caution">
    <text evidence="10">The sequence shown here is derived from an EMBL/GenBank/DDBJ whole genome shotgun (WGS) entry which is preliminary data.</text>
</comment>
<reference evidence="10 11" key="1">
    <citation type="journal article" date="2015" name="Genome Announc.">
        <title>Draft Genome Sequence of Filamentous Marine Cyanobacterium Lyngbya confervoides Strain BDU141951.</title>
        <authorList>
            <person name="Chandrababunaidu M.M."/>
            <person name="Sen D."/>
            <person name="Tripathy S."/>
        </authorList>
    </citation>
    <scope>NUCLEOTIDE SEQUENCE [LARGE SCALE GENOMIC DNA]</scope>
    <source>
        <strain evidence="10 11">BDU141951</strain>
    </source>
</reference>
<dbReference type="Proteomes" id="UP000031561">
    <property type="component" value="Unassembled WGS sequence"/>
</dbReference>
<dbReference type="GO" id="GO:0015078">
    <property type="term" value="F:proton transmembrane transporter activity"/>
    <property type="evidence" value="ECO:0007669"/>
    <property type="project" value="UniProtKB-UniRule"/>
</dbReference>
<name>A0ABD4TB09_9CYAN</name>
<keyword evidence="8" id="KW-1003">Cell membrane</keyword>
<keyword evidence="4 8" id="KW-0375">Hydrogen ion transport</keyword>
<keyword evidence="5 8" id="KW-1133">Transmembrane helix</keyword>
<evidence type="ECO:0000256" key="7">
    <source>
        <dbReference type="ARBA" id="ARBA00023136"/>
    </source>
</evidence>
<gene>
    <name evidence="8 10" type="primary">pxcA</name>
    <name evidence="10" type="ORF">QQ91_0021480</name>
</gene>
<evidence type="ECO:0000256" key="9">
    <source>
        <dbReference type="SAM" id="MobiDB-lite"/>
    </source>
</evidence>
<accession>A0ABD4TB09</accession>
<keyword evidence="3 8" id="KW-0812">Transmembrane</keyword>
<evidence type="ECO:0000256" key="2">
    <source>
        <dbReference type="ARBA" id="ARBA00022448"/>
    </source>
</evidence>
<feature type="transmembrane region" description="Helical" evidence="8">
    <location>
        <begin position="347"/>
        <end position="364"/>
    </location>
</feature>
<dbReference type="NCBIfam" id="NF002706">
    <property type="entry name" value="PRK02507.1-5"/>
    <property type="match status" value="1"/>
</dbReference>
<dbReference type="AlphaFoldDB" id="A0ABD4TB09"/>
<dbReference type="HAMAP" id="MF_01308">
    <property type="entry name" value="CemA_PxcA"/>
    <property type="match status" value="1"/>
</dbReference>
<evidence type="ECO:0000256" key="6">
    <source>
        <dbReference type="ARBA" id="ARBA00023065"/>
    </source>
</evidence>
<keyword evidence="8" id="KW-0997">Cell inner membrane</keyword>
<keyword evidence="11" id="KW-1185">Reference proteome</keyword>
<dbReference type="PANTHER" id="PTHR33650:SF2">
    <property type="entry name" value="CHLOROPLAST ENVELOPE MEMBRANE PROTEIN"/>
    <property type="match status" value="1"/>
</dbReference>
<protein>
    <recommendedName>
        <fullName evidence="8">Proton extrusion protein PxcA</fullName>
    </recommendedName>
</protein>
<feature type="transmembrane region" description="Helical" evidence="8">
    <location>
        <begin position="385"/>
        <end position="405"/>
    </location>
</feature>
<feature type="region of interest" description="Disordered" evidence="9">
    <location>
        <begin position="152"/>
        <end position="173"/>
    </location>
</feature>
<proteinExistence type="inferred from homology"/>
<dbReference type="PANTHER" id="PTHR33650">
    <property type="entry name" value="CHLOROPLAST ENVELOPE MEMBRANE PROTEIN-RELATED"/>
    <property type="match status" value="1"/>
</dbReference>
<keyword evidence="6 8" id="KW-0406">Ion transport</keyword>
<evidence type="ECO:0000313" key="10">
    <source>
        <dbReference type="EMBL" id="MCM1985393.1"/>
    </source>
</evidence>
<keyword evidence="2 8" id="KW-0813">Transport</keyword>
<comment type="similarity">
    <text evidence="8">Belongs to the CemA family.</text>
</comment>
<keyword evidence="7 8" id="KW-0472">Membrane</keyword>
<evidence type="ECO:0000256" key="8">
    <source>
        <dbReference type="HAMAP-Rule" id="MF_01308"/>
    </source>
</evidence>